<protein>
    <submittedName>
        <fullName evidence="2">Uncharacterized protein</fullName>
    </submittedName>
</protein>
<dbReference type="AlphaFoldDB" id="A0A1S1HSP4"/>
<organism evidence="2 3">
    <name type="scientific">Providencia stuartii</name>
    <dbReference type="NCBI Taxonomy" id="588"/>
    <lineage>
        <taxon>Bacteria</taxon>
        <taxon>Pseudomonadati</taxon>
        <taxon>Pseudomonadota</taxon>
        <taxon>Gammaproteobacteria</taxon>
        <taxon>Enterobacterales</taxon>
        <taxon>Morganellaceae</taxon>
        <taxon>Providencia</taxon>
    </lineage>
</organism>
<evidence type="ECO:0000313" key="2">
    <source>
        <dbReference type="EMBL" id="OHT23370.1"/>
    </source>
</evidence>
<comment type="caution">
    <text evidence="2">The sequence shown here is derived from an EMBL/GenBank/DDBJ whole genome shotgun (WGS) entry which is preliminary data.</text>
</comment>
<evidence type="ECO:0000256" key="1">
    <source>
        <dbReference type="SAM" id="MobiDB-lite"/>
    </source>
</evidence>
<dbReference type="Proteomes" id="UP000179588">
    <property type="component" value="Unassembled WGS sequence"/>
</dbReference>
<dbReference type="EMBL" id="LVIE01000182">
    <property type="protein sequence ID" value="OHT23370.1"/>
    <property type="molecule type" value="Genomic_DNA"/>
</dbReference>
<feature type="compositionally biased region" description="Basic and acidic residues" evidence="1">
    <location>
        <begin position="12"/>
        <end position="24"/>
    </location>
</feature>
<name>A0A1S1HSP4_PROST</name>
<reference evidence="2 3" key="1">
    <citation type="submission" date="2016-03" db="EMBL/GenBank/DDBJ databases">
        <title>Genome sequence of Providencia stuartii strain, isolated from the salivary glands of larval Lucilia sericata.</title>
        <authorList>
            <person name="Yuan Y."/>
            <person name="Zhang Y."/>
            <person name="Fu S."/>
            <person name="Crippen T.L."/>
            <person name="Visi D."/>
            <person name="Benbow M.E."/>
            <person name="Allen M."/>
            <person name="Tomberlin J.K."/>
            <person name="Sze S.-H."/>
            <person name="Tarone A.M."/>
        </authorList>
    </citation>
    <scope>NUCLEOTIDE SEQUENCE [LARGE SCALE GENOMIC DNA]</scope>
    <source>
        <strain evidence="2 3">Crippen</strain>
    </source>
</reference>
<sequence length="96" mass="11048">MSSHQHLAAPESNERRGKDDLTDDQKGDLFLYISPLTRLQDMFEGSISTDLYDEQITLHTEAYDSYSVFMKNGYPIGWSDNVCALYYIRPELAPNH</sequence>
<keyword evidence="3" id="KW-1185">Reference proteome</keyword>
<accession>A0A1S1HSP4</accession>
<evidence type="ECO:0000313" key="3">
    <source>
        <dbReference type="Proteomes" id="UP000179588"/>
    </source>
</evidence>
<proteinExistence type="predicted"/>
<gene>
    <name evidence="2" type="ORF">A3Q29_20955</name>
</gene>
<feature type="region of interest" description="Disordered" evidence="1">
    <location>
        <begin position="1"/>
        <end position="24"/>
    </location>
</feature>